<dbReference type="Pfam" id="PF03184">
    <property type="entry name" value="DDE_1"/>
    <property type="match status" value="1"/>
</dbReference>
<evidence type="ECO:0000313" key="2">
    <source>
        <dbReference type="EMBL" id="CCA27190.1"/>
    </source>
</evidence>
<dbReference type="HOGENOM" id="CLU_077827_2_0_1"/>
<protein>
    <submittedName>
        <fullName evidence="2">AlNc14C473G11844 protein</fullName>
    </submittedName>
</protein>
<reference evidence="2" key="2">
    <citation type="submission" date="2011-02" db="EMBL/GenBank/DDBJ databases">
        <authorList>
            <person name="MacLean D."/>
        </authorList>
    </citation>
    <scope>NUCLEOTIDE SEQUENCE</scope>
</reference>
<sequence length="133" mass="14696">MIALPANAKHIFHPLDVTVFKPFKTIVRERLQLQMYETANPALSKQTAIKIACYAYRSAIIEHSSNAIEGVWGTGLYPLSLVQLHKRLGEYQAGGVKDDFGNASWLVRRPNVVATVQNATLTFPPACTQAEEA</sequence>
<dbReference type="InterPro" id="IPR004875">
    <property type="entry name" value="DDE_SF_endonuclease_dom"/>
</dbReference>
<evidence type="ECO:0000259" key="1">
    <source>
        <dbReference type="Pfam" id="PF03184"/>
    </source>
</evidence>
<reference evidence="2" key="1">
    <citation type="journal article" date="2011" name="PLoS Biol.">
        <title>Gene gain and loss during evolution of obligate parasitism in the white rust pathogen of Arabidopsis thaliana.</title>
        <authorList>
            <person name="Kemen E."/>
            <person name="Gardiner A."/>
            <person name="Schultz-Larsen T."/>
            <person name="Kemen A.C."/>
            <person name="Balmuth A.L."/>
            <person name="Robert-Seilaniantz A."/>
            <person name="Bailey K."/>
            <person name="Holub E."/>
            <person name="Studholme D.J."/>
            <person name="Maclean D."/>
            <person name="Jones J.D."/>
        </authorList>
    </citation>
    <scope>NUCLEOTIDE SEQUENCE</scope>
</reference>
<dbReference type="EMBL" id="FR824514">
    <property type="protein sequence ID" value="CCA27190.1"/>
    <property type="molecule type" value="Genomic_DNA"/>
</dbReference>
<name>F0X0A7_9STRA</name>
<dbReference type="GO" id="GO:0003676">
    <property type="term" value="F:nucleic acid binding"/>
    <property type="evidence" value="ECO:0007669"/>
    <property type="project" value="InterPro"/>
</dbReference>
<organism evidence="2">
    <name type="scientific">Albugo laibachii Nc14</name>
    <dbReference type="NCBI Taxonomy" id="890382"/>
    <lineage>
        <taxon>Eukaryota</taxon>
        <taxon>Sar</taxon>
        <taxon>Stramenopiles</taxon>
        <taxon>Oomycota</taxon>
        <taxon>Peronosporomycetes</taxon>
        <taxon>Albuginales</taxon>
        <taxon>Albuginaceae</taxon>
        <taxon>Albugo</taxon>
    </lineage>
</organism>
<accession>F0X0A7</accession>
<proteinExistence type="predicted"/>
<gene>
    <name evidence="2" type="primary">AlNc14C473G11844</name>
    <name evidence="2" type="ORF">ALNC14_133340</name>
</gene>
<dbReference type="AlphaFoldDB" id="F0X0A7"/>
<feature type="domain" description="DDE-1" evidence="1">
    <location>
        <begin position="1"/>
        <end position="72"/>
    </location>
</feature>